<accession>A0A8H7SK29</accession>
<keyword evidence="1" id="KW-0175">Coiled coil</keyword>
<dbReference type="Proteomes" id="UP000613177">
    <property type="component" value="Unassembled WGS sequence"/>
</dbReference>
<sequence>MTQWETIQDRSSHISPTRLSLPKNHSTKRGKDIFDDTTYYIQKIQDTPSFVTSHVTQPFVSNLQTVWKDLTKDEFVYTPIRIMHKYYETAVLPMLKYTKECLHVCYTFITNELDSYINPNLVVDDTAPEMNIKDYQIEEKIKKTARRILDYMDLTQRTGMEQEEARDKAQEIIKSLKLETNLQETELLQVKETDIVSFEIKAIMQVAKTERSQLKQQLELLQSRLVNEKDTDLVISALKLEIDQLRATAENNVRKRTEQALSRLDQNISPYSSIGIQEIQQARRDALKELRFIYRDIYQINQVIDNTLLL</sequence>
<comment type="caution">
    <text evidence="3">The sequence shown here is derived from an EMBL/GenBank/DDBJ whole genome shotgun (WGS) entry which is preliminary data.</text>
</comment>
<feature type="coiled-coil region" evidence="1">
    <location>
        <begin position="204"/>
        <end position="255"/>
    </location>
</feature>
<feature type="region of interest" description="Disordered" evidence="2">
    <location>
        <begin position="1"/>
        <end position="26"/>
    </location>
</feature>
<organism evidence="3 4">
    <name type="scientific">Thamnidium elegans</name>
    <dbReference type="NCBI Taxonomy" id="101142"/>
    <lineage>
        <taxon>Eukaryota</taxon>
        <taxon>Fungi</taxon>
        <taxon>Fungi incertae sedis</taxon>
        <taxon>Mucoromycota</taxon>
        <taxon>Mucoromycotina</taxon>
        <taxon>Mucoromycetes</taxon>
        <taxon>Mucorales</taxon>
        <taxon>Mucorineae</taxon>
        <taxon>Mucoraceae</taxon>
        <taxon>Thamnidium</taxon>
    </lineage>
</organism>
<evidence type="ECO:0000313" key="4">
    <source>
        <dbReference type="Proteomes" id="UP000613177"/>
    </source>
</evidence>
<proteinExistence type="predicted"/>
<evidence type="ECO:0000313" key="3">
    <source>
        <dbReference type="EMBL" id="KAG2229711.1"/>
    </source>
</evidence>
<protein>
    <submittedName>
        <fullName evidence="3">Uncharacterized protein</fullName>
    </submittedName>
</protein>
<dbReference type="EMBL" id="JAEPRE010000250">
    <property type="protein sequence ID" value="KAG2229711.1"/>
    <property type="molecule type" value="Genomic_DNA"/>
</dbReference>
<evidence type="ECO:0000256" key="2">
    <source>
        <dbReference type="SAM" id="MobiDB-lite"/>
    </source>
</evidence>
<name>A0A8H7SK29_9FUNG</name>
<dbReference type="AlphaFoldDB" id="A0A8H7SK29"/>
<gene>
    <name evidence="3" type="ORF">INT48_004228</name>
</gene>
<reference evidence="3" key="1">
    <citation type="submission" date="2021-01" db="EMBL/GenBank/DDBJ databases">
        <title>Metabolic potential, ecology and presence of endohyphal bacteria is reflected in genomic diversity of Mucoromycotina.</title>
        <authorList>
            <person name="Muszewska A."/>
            <person name="Okrasinska A."/>
            <person name="Steczkiewicz K."/>
            <person name="Drgas O."/>
            <person name="Orlowska M."/>
            <person name="Perlinska-Lenart U."/>
            <person name="Aleksandrzak-Piekarczyk T."/>
            <person name="Szatraj K."/>
            <person name="Zielenkiewicz U."/>
            <person name="Pilsyk S."/>
            <person name="Malc E."/>
            <person name="Mieczkowski P."/>
            <person name="Kruszewska J.S."/>
            <person name="Biernat P."/>
            <person name="Pawlowska J."/>
        </authorList>
    </citation>
    <scope>NUCLEOTIDE SEQUENCE</scope>
    <source>
        <strain evidence="3">WA0000018081</strain>
    </source>
</reference>
<keyword evidence="4" id="KW-1185">Reference proteome</keyword>
<evidence type="ECO:0000256" key="1">
    <source>
        <dbReference type="SAM" id="Coils"/>
    </source>
</evidence>